<keyword evidence="2 10" id="KW-0963">Cytoplasm</keyword>
<dbReference type="Gene3D" id="1.20.5.5270">
    <property type="match status" value="1"/>
</dbReference>
<protein>
    <recommendedName>
        <fullName evidence="10 11">Lon protease</fullName>
        <ecNumber evidence="10 11">3.4.21.53</ecNumber>
    </recommendedName>
    <alternativeName>
        <fullName evidence="10">ATP-dependent protease La</fullName>
    </alternativeName>
</protein>
<evidence type="ECO:0000256" key="10">
    <source>
        <dbReference type="HAMAP-Rule" id="MF_01973"/>
    </source>
</evidence>
<keyword evidence="3 10" id="KW-0645">Protease</keyword>
<accession>A0A9D2ILP5</accession>
<proteinExistence type="evidence at transcript level"/>
<dbReference type="Gene3D" id="2.30.130.40">
    <property type="entry name" value="LON domain-like"/>
    <property type="match status" value="1"/>
</dbReference>
<dbReference type="GO" id="GO:0043565">
    <property type="term" value="F:sequence-specific DNA binding"/>
    <property type="evidence" value="ECO:0007669"/>
    <property type="project" value="UniProtKB-UniRule"/>
</dbReference>
<name>A0A9D2ILP5_9BACT</name>
<dbReference type="Proteomes" id="UP000824014">
    <property type="component" value="Unassembled WGS sequence"/>
</dbReference>
<dbReference type="InterPro" id="IPR014721">
    <property type="entry name" value="Ribsml_uS5_D2-typ_fold_subgr"/>
</dbReference>
<dbReference type="PROSITE" id="PS01046">
    <property type="entry name" value="LON_SER"/>
    <property type="match status" value="1"/>
</dbReference>
<dbReference type="Gene3D" id="3.30.230.10">
    <property type="match status" value="1"/>
</dbReference>
<dbReference type="PROSITE" id="PS51786">
    <property type="entry name" value="LON_PROTEOLYTIC"/>
    <property type="match status" value="1"/>
</dbReference>
<evidence type="ECO:0000256" key="15">
    <source>
        <dbReference type="RuleBase" id="RU000591"/>
    </source>
</evidence>
<dbReference type="FunFam" id="3.40.50.300:FF:000021">
    <property type="entry name" value="Lon protease homolog"/>
    <property type="match status" value="1"/>
</dbReference>
<dbReference type="InterPro" id="IPR027543">
    <property type="entry name" value="Lon_bac"/>
</dbReference>
<comment type="similarity">
    <text evidence="10 11 14 15">Belongs to the peptidase S16 family.</text>
</comment>
<evidence type="ECO:0000256" key="3">
    <source>
        <dbReference type="ARBA" id="ARBA00022670"/>
    </source>
</evidence>
<dbReference type="SMART" id="SM00382">
    <property type="entry name" value="AAA"/>
    <property type="match status" value="1"/>
</dbReference>
<dbReference type="InterPro" id="IPR003593">
    <property type="entry name" value="AAA+_ATPase"/>
</dbReference>
<dbReference type="SUPFAM" id="SSF88697">
    <property type="entry name" value="PUA domain-like"/>
    <property type="match status" value="1"/>
</dbReference>
<dbReference type="GO" id="GO:0004252">
    <property type="term" value="F:serine-type endopeptidase activity"/>
    <property type="evidence" value="ECO:0007669"/>
    <property type="project" value="UniProtKB-UniRule"/>
</dbReference>
<dbReference type="Gene3D" id="3.40.50.300">
    <property type="entry name" value="P-loop containing nucleotide triphosphate hydrolases"/>
    <property type="match status" value="1"/>
</dbReference>
<evidence type="ECO:0000256" key="2">
    <source>
        <dbReference type="ARBA" id="ARBA00022490"/>
    </source>
</evidence>
<dbReference type="PANTHER" id="PTHR10046">
    <property type="entry name" value="ATP DEPENDENT LON PROTEASE FAMILY MEMBER"/>
    <property type="match status" value="1"/>
</dbReference>
<dbReference type="SUPFAM" id="SSF54211">
    <property type="entry name" value="Ribosomal protein S5 domain 2-like"/>
    <property type="match status" value="1"/>
</dbReference>
<dbReference type="InterPro" id="IPR008269">
    <property type="entry name" value="Lon_proteolytic"/>
</dbReference>
<keyword evidence="7 10" id="KW-0067">ATP-binding</keyword>
<dbReference type="CDD" id="cd19500">
    <property type="entry name" value="RecA-like_Lon"/>
    <property type="match status" value="1"/>
</dbReference>
<dbReference type="InterPro" id="IPR046336">
    <property type="entry name" value="Lon_prtase_N_sf"/>
</dbReference>
<dbReference type="InterPro" id="IPR027065">
    <property type="entry name" value="Lon_Prtase"/>
</dbReference>
<dbReference type="PIRSF" id="PIRSF001174">
    <property type="entry name" value="Lon_proteas"/>
    <property type="match status" value="1"/>
</dbReference>
<dbReference type="InterPro" id="IPR004815">
    <property type="entry name" value="Lon_bac/euk-typ"/>
</dbReference>
<dbReference type="SMART" id="SM00464">
    <property type="entry name" value="LON"/>
    <property type="match status" value="1"/>
</dbReference>
<feature type="binding site" evidence="10 13">
    <location>
        <begin position="392"/>
        <end position="399"/>
    </location>
    <ligand>
        <name>ATP</name>
        <dbReference type="ChEBI" id="CHEBI:30616"/>
    </ligand>
</feature>
<evidence type="ECO:0000256" key="12">
    <source>
        <dbReference type="PIRSR" id="PIRSR001174-1"/>
    </source>
</evidence>
<evidence type="ECO:0000256" key="13">
    <source>
        <dbReference type="PIRSR" id="PIRSR001174-2"/>
    </source>
</evidence>
<evidence type="ECO:0000259" key="16">
    <source>
        <dbReference type="PROSITE" id="PS51786"/>
    </source>
</evidence>
<evidence type="ECO:0000313" key="18">
    <source>
        <dbReference type="EMBL" id="HIZ15481.1"/>
    </source>
</evidence>
<dbReference type="SUPFAM" id="SSF52540">
    <property type="entry name" value="P-loop containing nucleoside triphosphate hydrolases"/>
    <property type="match status" value="1"/>
</dbReference>
<evidence type="ECO:0000256" key="8">
    <source>
        <dbReference type="ARBA" id="ARBA00023016"/>
    </source>
</evidence>
<dbReference type="EC" id="3.4.21.53" evidence="10 11"/>
<dbReference type="Gene3D" id="1.10.8.60">
    <property type="match status" value="1"/>
</dbReference>
<dbReference type="GO" id="GO:0006515">
    <property type="term" value="P:protein quality control for misfolded or incompletely synthesized proteins"/>
    <property type="evidence" value="ECO:0007669"/>
    <property type="project" value="UniProtKB-UniRule"/>
</dbReference>
<evidence type="ECO:0000256" key="5">
    <source>
        <dbReference type="ARBA" id="ARBA00022801"/>
    </source>
</evidence>
<evidence type="ECO:0000259" key="17">
    <source>
        <dbReference type="PROSITE" id="PS51787"/>
    </source>
</evidence>
<sequence length="808" mass="90498">MTKKKKIEIDILSDMPDLQDGRSQVIPIVSDGEDEPAENYTIPESLPILSLRSSVLFPGAITPITVGREKSMKLIRDVEAGSGILGAVLQKESDVEQPAPDDMYRIGTAARILKTLDMPNGNLTVILHGLEKIEIGEYLTSEPYFTATVTVLKDSSPAANNVEFEALVESIKDVALNIINITPNMPKEASFAIKNIDSRRGIINFICSNLDLEDADRQRLLEAPGLLARARRLLEILIREQQLAELKQKIQSKVKQDIDQQQKEYYLQQQIRTIQEELGDNDDDAEIARMREQAAKKKWSKEVAELFNKELNKLERLNPAVAEYSVQMNYLQLLLELPWEEYTQDNLDLQNARKQLDNDHFGLDEVKERLLEHLAVIKLKGDLKSPIICLYGPPGVGKTSLGKSVANALNRKFGRISLGGLHDESEIRGHRRTYIGAMPGRIIQTIKRCGSSNPVIILDEVDKIGMGNHGDPSSALLEVLDPEQNVTFHDNYLDTEYDLSHTLFIATANNVQNIHPALRDRMEMINIPGYLLEEKIEIGLRHLLPKEREAHGIPEDKLLISREVMERIIADYTREAGVRTLDKMLAKIARHRAKDIGFEQPFEAEIRTEDLEKILGMPKFRNEQYEVSGMVGVVTGLAWTEVGGDILYIESILSPGKGALSLTGNLGDVMKESATIALEWVKAHYDTLGIDPEKFEKFDINIHVPEGAIPKDGPSAGITMVTSLVSTFTGRCVRDRIAMTGETTLRGRVMPVGGIKEKILAAKRAGINEIILSEDNRQDIAEIKDDYIKGMTFHYVRTNDDVLRLALQ</sequence>
<reference evidence="18" key="2">
    <citation type="submission" date="2021-04" db="EMBL/GenBank/DDBJ databases">
        <authorList>
            <person name="Gilroy R."/>
        </authorList>
    </citation>
    <scope>NUCLEOTIDE SEQUENCE</scope>
    <source>
        <strain evidence="18">ChiHjej11B10-19426</strain>
    </source>
</reference>
<feature type="active site" evidence="10 12">
    <location>
        <position position="758"/>
    </location>
</feature>
<evidence type="ECO:0000256" key="14">
    <source>
        <dbReference type="PROSITE-ProRule" id="PRU01122"/>
    </source>
</evidence>
<dbReference type="GO" id="GO:0005524">
    <property type="term" value="F:ATP binding"/>
    <property type="evidence" value="ECO:0007669"/>
    <property type="project" value="UniProtKB-UniRule"/>
</dbReference>
<dbReference type="AlphaFoldDB" id="A0A9D2ILP5"/>
<dbReference type="GO" id="GO:0016887">
    <property type="term" value="F:ATP hydrolysis activity"/>
    <property type="evidence" value="ECO:0007669"/>
    <property type="project" value="UniProtKB-UniRule"/>
</dbReference>
<feature type="domain" description="Lon N-terminal" evidence="17">
    <location>
        <begin position="46"/>
        <end position="241"/>
    </location>
</feature>
<evidence type="ECO:0000256" key="4">
    <source>
        <dbReference type="ARBA" id="ARBA00022741"/>
    </source>
</evidence>
<dbReference type="GO" id="GO:0005737">
    <property type="term" value="C:cytoplasm"/>
    <property type="evidence" value="ECO:0007669"/>
    <property type="project" value="UniProtKB-SubCell"/>
</dbReference>
<keyword evidence="6 10" id="KW-0720">Serine protease</keyword>
<evidence type="ECO:0000256" key="7">
    <source>
        <dbReference type="ARBA" id="ARBA00022840"/>
    </source>
</evidence>
<dbReference type="PRINTS" id="PR00830">
    <property type="entry name" value="ENDOLAPTASE"/>
</dbReference>
<evidence type="ECO:0000256" key="1">
    <source>
        <dbReference type="ARBA" id="ARBA00004496"/>
    </source>
</evidence>
<evidence type="ECO:0000256" key="6">
    <source>
        <dbReference type="ARBA" id="ARBA00022825"/>
    </source>
</evidence>
<comment type="subcellular location">
    <subcellularLocation>
        <location evidence="1 10 11">Cytoplasm</location>
    </subcellularLocation>
</comment>
<dbReference type="InterPro" id="IPR020568">
    <property type="entry name" value="Ribosomal_Su5_D2-typ_SF"/>
</dbReference>
<comment type="induction">
    <text evidence="10">By heat shock.</text>
</comment>
<comment type="catalytic activity">
    <reaction evidence="9 10 11 14">
        <text>Hydrolysis of proteins in presence of ATP.</text>
        <dbReference type="EC" id="3.4.21.53"/>
    </reaction>
</comment>
<dbReference type="Pfam" id="PF02190">
    <property type="entry name" value="LON_substr_bdg"/>
    <property type="match status" value="1"/>
</dbReference>
<dbReference type="PROSITE" id="PS51787">
    <property type="entry name" value="LON_N"/>
    <property type="match status" value="1"/>
</dbReference>
<reference evidence="18" key="1">
    <citation type="journal article" date="2021" name="PeerJ">
        <title>Extensive microbial diversity within the chicken gut microbiome revealed by metagenomics and culture.</title>
        <authorList>
            <person name="Gilroy R."/>
            <person name="Ravi A."/>
            <person name="Getino M."/>
            <person name="Pursley I."/>
            <person name="Horton D.L."/>
            <person name="Alikhan N.F."/>
            <person name="Baker D."/>
            <person name="Gharbi K."/>
            <person name="Hall N."/>
            <person name="Watson M."/>
            <person name="Adriaenssens E.M."/>
            <person name="Foster-Nyarko E."/>
            <person name="Jarju S."/>
            <person name="Secka A."/>
            <person name="Antonio M."/>
            <person name="Oren A."/>
            <person name="Chaudhuri R.R."/>
            <person name="La Ragione R."/>
            <person name="Hildebrand F."/>
            <person name="Pallen M.J."/>
        </authorList>
    </citation>
    <scope>NUCLEOTIDE SEQUENCE</scope>
    <source>
        <strain evidence="18">ChiHjej11B10-19426</strain>
    </source>
</reference>
<dbReference type="InterPro" id="IPR027417">
    <property type="entry name" value="P-loop_NTPase"/>
</dbReference>
<keyword evidence="4 10" id="KW-0547">Nucleotide-binding</keyword>
<dbReference type="Pfam" id="PF00004">
    <property type="entry name" value="AAA"/>
    <property type="match status" value="1"/>
</dbReference>
<gene>
    <name evidence="10 18" type="primary">lon</name>
    <name evidence="18" type="ORF">H9816_06185</name>
</gene>
<dbReference type="InterPro" id="IPR003959">
    <property type="entry name" value="ATPase_AAA_core"/>
</dbReference>
<feature type="active site" evidence="10 12">
    <location>
        <position position="715"/>
    </location>
</feature>
<dbReference type="InterPro" id="IPR003111">
    <property type="entry name" value="Lon_prtase_N"/>
</dbReference>
<feature type="domain" description="Lon proteolytic" evidence="16">
    <location>
        <begin position="628"/>
        <end position="808"/>
    </location>
</feature>
<organism evidence="18 19">
    <name type="scientific">Candidatus Tidjanibacter faecipullorum</name>
    <dbReference type="NCBI Taxonomy" id="2838766"/>
    <lineage>
        <taxon>Bacteria</taxon>
        <taxon>Pseudomonadati</taxon>
        <taxon>Bacteroidota</taxon>
        <taxon>Bacteroidia</taxon>
        <taxon>Bacteroidales</taxon>
        <taxon>Rikenellaceae</taxon>
        <taxon>Tidjanibacter</taxon>
    </lineage>
</organism>
<evidence type="ECO:0000256" key="9">
    <source>
        <dbReference type="ARBA" id="ARBA00050665"/>
    </source>
</evidence>
<comment type="subunit">
    <text evidence="10 11">Homohexamer. Organized in a ring with a central cavity.</text>
</comment>
<comment type="function">
    <text evidence="10">ATP-dependent serine protease that mediates the selective degradation of mutant and abnormal proteins as well as certain short-lived regulatory proteins. Required for cellular homeostasis and for survival from DNA damage and developmental changes induced by stress. Degrades polypeptides processively to yield small peptide fragments that are 5 to 10 amino acids long. Binds to DNA in a double-stranded, site-specific manner.</text>
</comment>
<comment type="caution">
    <text evidence="18">The sequence shown here is derived from an EMBL/GenBank/DDBJ whole genome shotgun (WGS) entry which is preliminary data.</text>
</comment>
<dbReference type="HAMAP" id="MF_01973">
    <property type="entry name" value="lon_bact"/>
    <property type="match status" value="1"/>
</dbReference>
<dbReference type="Pfam" id="PF05362">
    <property type="entry name" value="Lon_C"/>
    <property type="match status" value="1"/>
</dbReference>
<dbReference type="InterPro" id="IPR015947">
    <property type="entry name" value="PUA-like_sf"/>
</dbReference>
<dbReference type="EMBL" id="DXCC01000020">
    <property type="protein sequence ID" value="HIZ15481.1"/>
    <property type="molecule type" value="Genomic_DNA"/>
</dbReference>
<dbReference type="Pfam" id="PF22667">
    <property type="entry name" value="Lon_lid"/>
    <property type="match status" value="1"/>
</dbReference>
<dbReference type="GO" id="GO:0034605">
    <property type="term" value="P:cellular response to heat"/>
    <property type="evidence" value="ECO:0007669"/>
    <property type="project" value="UniProtKB-UniRule"/>
</dbReference>
<evidence type="ECO:0000313" key="19">
    <source>
        <dbReference type="Proteomes" id="UP000824014"/>
    </source>
</evidence>
<dbReference type="InterPro" id="IPR008268">
    <property type="entry name" value="Peptidase_S16_AS"/>
</dbReference>
<evidence type="ECO:0000256" key="11">
    <source>
        <dbReference type="PIRNR" id="PIRNR001174"/>
    </source>
</evidence>
<keyword evidence="8 10" id="KW-0346">Stress response</keyword>
<dbReference type="NCBIfam" id="TIGR00763">
    <property type="entry name" value="lon"/>
    <property type="match status" value="1"/>
</dbReference>
<keyword evidence="5 10" id="KW-0378">Hydrolase</keyword>
<dbReference type="Gene3D" id="1.20.58.1480">
    <property type="match status" value="1"/>
</dbReference>
<dbReference type="InterPro" id="IPR054594">
    <property type="entry name" value="Lon_lid"/>
</dbReference>
<dbReference type="GO" id="GO:0004176">
    <property type="term" value="F:ATP-dependent peptidase activity"/>
    <property type="evidence" value="ECO:0007669"/>
    <property type="project" value="UniProtKB-UniRule"/>
</dbReference>